<dbReference type="Proteomes" id="UP001259982">
    <property type="component" value="Unassembled WGS sequence"/>
</dbReference>
<dbReference type="SUPFAM" id="SSF46785">
    <property type="entry name" value="Winged helix' DNA-binding domain"/>
    <property type="match status" value="1"/>
</dbReference>
<dbReference type="InterPro" id="IPR036390">
    <property type="entry name" value="WH_DNA-bd_sf"/>
</dbReference>
<dbReference type="PANTHER" id="PTHR33221:SF2">
    <property type="entry name" value="TRANSCRIPTIONAL REGULATOR"/>
    <property type="match status" value="1"/>
</dbReference>
<dbReference type="InterPro" id="IPR014290">
    <property type="entry name" value="SUF_FeS_clus_asmbl_reg"/>
</dbReference>
<dbReference type="Pfam" id="PF02082">
    <property type="entry name" value="Rrf2"/>
    <property type="match status" value="1"/>
</dbReference>
<dbReference type="InterPro" id="IPR036388">
    <property type="entry name" value="WH-like_DNA-bd_sf"/>
</dbReference>
<evidence type="ECO:0000313" key="2">
    <source>
        <dbReference type="Proteomes" id="UP001259982"/>
    </source>
</evidence>
<proteinExistence type="predicted"/>
<dbReference type="Gene3D" id="1.10.10.10">
    <property type="entry name" value="Winged helix-like DNA-binding domain superfamily/Winged helix DNA-binding domain"/>
    <property type="match status" value="1"/>
</dbReference>
<dbReference type="PANTHER" id="PTHR33221">
    <property type="entry name" value="WINGED HELIX-TURN-HELIX TRANSCRIPTIONAL REGULATOR, RRF2 FAMILY"/>
    <property type="match status" value="1"/>
</dbReference>
<sequence length="151" mass="15749">MLRLSKLTDYGMVVMAALADAEDDTRNAADLATATGVALPTVRKLLKRLNRSGLVNSARGARGGYRLARPAEDISIADVIAALEGPVSLTECAAHDGLCGMESVCRLRGHWRVINDAIRGALADVSVADMNRPALSMPLQPAPGIASSPGS</sequence>
<comment type="caution">
    <text evidence="1">The sequence shown here is derived from an EMBL/GenBank/DDBJ whole genome shotgun (WGS) entry which is preliminary data.</text>
</comment>
<dbReference type="InterPro" id="IPR030489">
    <property type="entry name" value="TR_Rrf2-type_CS"/>
</dbReference>
<dbReference type="PROSITE" id="PS51197">
    <property type="entry name" value="HTH_RRF2_2"/>
    <property type="match status" value="1"/>
</dbReference>
<accession>A0ABU3B5N9</accession>
<dbReference type="PROSITE" id="PS01332">
    <property type="entry name" value="HTH_RRF2_1"/>
    <property type="match status" value="1"/>
</dbReference>
<name>A0ABU3B5N9_9GAMM</name>
<protein>
    <submittedName>
        <fullName evidence="1">SUF system Fe-S cluster assembly regulator</fullName>
    </submittedName>
</protein>
<dbReference type="NCBIfam" id="TIGR02944">
    <property type="entry name" value="suf_reg_Xantho"/>
    <property type="match status" value="1"/>
</dbReference>
<keyword evidence="2" id="KW-1185">Reference proteome</keyword>
<evidence type="ECO:0000313" key="1">
    <source>
        <dbReference type="EMBL" id="MDT0617375.1"/>
    </source>
</evidence>
<dbReference type="RefSeq" id="WP_311657114.1">
    <property type="nucleotide sequence ID" value="NZ_JAVRHY010000002.1"/>
</dbReference>
<organism evidence="1 2">
    <name type="scientific">Spectribacter acetivorans</name>
    <dbReference type="NCBI Taxonomy" id="3075603"/>
    <lineage>
        <taxon>Bacteria</taxon>
        <taxon>Pseudomonadati</taxon>
        <taxon>Pseudomonadota</taxon>
        <taxon>Gammaproteobacteria</taxon>
        <taxon>Salinisphaerales</taxon>
        <taxon>Salinisphaeraceae</taxon>
        <taxon>Spectribacter</taxon>
    </lineage>
</organism>
<dbReference type="InterPro" id="IPR000944">
    <property type="entry name" value="Tscrpt_reg_Rrf2"/>
</dbReference>
<dbReference type="EMBL" id="JAVRHY010000002">
    <property type="protein sequence ID" value="MDT0617375.1"/>
    <property type="molecule type" value="Genomic_DNA"/>
</dbReference>
<gene>
    <name evidence="1" type="ORF">RM531_02710</name>
</gene>
<dbReference type="NCBIfam" id="TIGR00738">
    <property type="entry name" value="rrf2_super"/>
    <property type="match status" value="1"/>
</dbReference>
<reference evidence="1 2" key="1">
    <citation type="submission" date="2023-09" db="EMBL/GenBank/DDBJ databases">
        <authorList>
            <person name="Rey-Velasco X."/>
        </authorList>
    </citation>
    <scope>NUCLEOTIDE SEQUENCE [LARGE SCALE GENOMIC DNA]</scope>
    <source>
        <strain evidence="1 2">P385</strain>
    </source>
</reference>